<dbReference type="GO" id="GO:0006289">
    <property type="term" value="P:nucleotide-excision repair"/>
    <property type="evidence" value="ECO:0007669"/>
    <property type="project" value="InterPro"/>
</dbReference>
<dbReference type="AlphaFoldDB" id="A0A2G8LC61"/>
<evidence type="ECO:0000256" key="12">
    <source>
        <dbReference type="ARBA" id="ARBA00073127"/>
    </source>
</evidence>
<evidence type="ECO:0000313" key="15">
    <source>
        <dbReference type="EMBL" id="PIK57841.1"/>
    </source>
</evidence>
<feature type="region of interest" description="Disordered" evidence="13">
    <location>
        <begin position="105"/>
        <end position="129"/>
    </location>
</feature>
<dbReference type="InterPro" id="IPR012904">
    <property type="entry name" value="OGG_N"/>
</dbReference>
<evidence type="ECO:0000256" key="3">
    <source>
        <dbReference type="ARBA" id="ARBA00012720"/>
    </source>
</evidence>
<dbReference type="Proteomes" id="UP000230750">
    <property type="component" value="Unassembled WGS sequence"/>
</dbReference>
<dbReference type="InterPro" id="IPR023170">
    <property type="entry name" value="HhH_base_excis_C"/>
</dbReference>
<dbReference type="GO" id="GO:0006285">
    <property type="term" value="P:base-excision repair, AP site formation"/>
    <property type="evidence" value="ECO:0007669"/>
    <property type="project" value="TreeGrafter"/>
</dbReference>
<dbReference type="GO" id="GO:0003684">
    <property type="term" value="F:damaged DNA binding"/>
    <property type="evidence" value="ECO:0007669"/>
    <property type="project" value="InterPro"/>
</dbReference>
<gene>
    <name evidence="15" type="ORF">BSL78_05224</name>
</gene>
<keyword evidence="6" id="KW-0234">DNA repair</keyword>
<keyword evidence="9" id="KW-0511">Multifunctional enzyme</keyword>
<dbReference type="EMBL" id="MRZV01000130">
    <property type="protein sequence ID" value="PIK57841.1"/>
    <property type="molecule type" value="Genomic_DNA"/>
</dbReference>
<comment type="catalytic activity">
    <reaction evidence="11">
        <text>2'-deoxyribonucleotide-(2'-deoxyribose 5'-phosphate)-2'-deoxyribonucleotide-DNA = a 3'-end 2'-deoxyribonucleotide-(2,3-dehydro-2,3-deoxyribose 5'-phosphate)-DNA + a 5'-end 5'-phospho-2'-deoxyribonucleoside-DNA + H(+)</text>
        <dbReference type="Rhea" id="RHEA:66592"/>
        <dbReference type="Rhea" id="RHEA-COMP:13180"/>
        <dbReference type="Rhea" id="RHEA-COMP:16897"/>
        <dbReference type="Rhea" id="RHEA-COMP:17067"/>
        <dbReference type="ChEBI" id="CHEBI:15378"/>
        <dbReference type="ChEBI" id="CHEBI:136412"/>
        <dbReference type="ChEBI" id="CHEBI:157695"/>
        <dbReference type="ChEBI" id="CHEBI:167181"/>
        <dbReference type="EC" id="4.2.99.18"/>
    </reaction>
</comment>
<dbReference type="InterPro" id="IPR052054">
    <property type="entry name" value="Oxidative_DNA_repair_enzyme"/>
</dbReference>
<keyword evidence="10" id="KW-0326">Glycosidase</keyword>
<comment type="caution">
    <text evidence="15">The sequence shown here is derived from an EMBL/GenBank/DDBJ whole genome shotgun (WGS) entry which is preliminary data.</text>
</comment>
<comment type="similarity">
    <text evidence="2">Belongs to the type-1 OGG1 family.</text>
</comment>
<dbReference type="FunFam" id="3.30.310.40:FF:000001">
    <property type="entry name" value="N-glycosylase/DNA lyase isoform X2"/>
    <property type="match status" value="1"/>
</dbReference>
<name>A0A2G8LC61_STIJA</name>
<dbReference type="Gene3D" id="1.10.1670.10">
    <property type="entry name" value="Helix-hairpin-Helix base-excision DNA repair enzymes (C-terminal)"/>
    <property type="match status" value="1"/>
</dbReference>
<proteinExistence type="inferred from homology"/>
<keyword evidence="16" id="KW-1185">Reference proteome</keyword>
<evidence type="ECO:0000256" key="5">
    <source>
        <dbReference type="ARBA" id="ARBA00022801"/>
    </source>
</evidence>
<evidence type="ECO:0000313" key="16">
    <source>
        <dbReference type="Proteomes" id="UP000230750"/>
    </source>
</evidence>
<dbReference type="PANTHER" id="PTHR10242:SF2">
    <property type="entry name" value="N-GLYCOSYLASE_DNA LYASE"/>
    <property type="match status" value="1"/>
</dbReference>
<evidence type="ECO:0000256" key="2">
    <source>
        <dbReference type="ARBA" id="ARBA00010679"/>
    </source>
</evidence>
<keyword evidence="8" id="KW-0539">Nucleus</keyword>
<keyword evidence="7" id="KW-0456">Lyase</keyword>
<reference evidence="15 16" key="1">
    <citation type="journal article" date="2017" name="PLoS Biol.">
        <title>The sea cucumber genome provides insights into morphological evolution and visceral regeneration.</title>
        <authorList>
            <person name="Zhang X."/>
            <person name="Sun L."/>
            <person name="Yuan J."/>
            <person name="Sun Y."/>
            <person name="Gao Y."/>
            <person name="Zhang L."/>
            <person name="Li S."/>
            <person name="Dai H."/>
            <person name="Hamel J.F."/>
            <person name="Liu C."/>
            <person name="Yu Y."/>
            <person name="Liu S."/>
            <person name="Lin W."/>
            <person name="Guo K."/>
            <person name="Jin S."/>
            <person name="Xu P."/>
            <person name="Storey K.B."/>
            <person name="Huan P."/>
            <person name="Zhang T."/>
            <person name="Zhou Y."/>
            <person name="Zhang J."/>
            <person name="Lin C."/>
            <person name="Li X."/>
            <person name="Xing L."/>
            <person name="Huo D."/>
            <person name="Sun M."/>
            <person name="Wang L."/>
            <person name="Mercier A."/>
            <person name="Li F."/>
            <person name="Yang H."/>
            <person name="Xiang J."/>
        </authorList>
    </citation>
    <scope>NUCLEOTIDE SEQUENCE [LARGE SCALE GENOMIC DNA]</scope>
    <source>
        <strain evidence="15">Shaxun</strain>
        <tissue evidence="15">Muscle</tissue>
    </source>
</reference>
<feature type="domain" description="8-oxoguanine DNA glycosylase N-terminal" evidence="14">
    <location>
        <begin position="43"/>
        <end position="164"/>
    </location>
</feature>
<dbReference type="OrthoDB" id="238681at2759"/>
<dbReference type="InterPro" id="IPR011257">
    <property type="entry name" value="DNA_glycosylase"/>
</dbReference>
<evidence type="ECO:0000256" key="7">
    <source>
        <dbReference type="ARBA" id="ARBA00023239"/>
    </source>
</evidence>
<dbReference type="SUPFAM" id="SSF55945">
    <property type="entry name" value="TATA-box binding protein-like"/>
    <property type="match status" value="1"/>
</dbReference>
<evidence type="ECO:0000256" key="4">
    <source>
        <dbReference type="ARBA" id="ARBA00022763"/>
    </source>
</evidence>
<keyword evidence="5" id="KW-0378">Hydrolase</keyword>
<dbReference type="PANTHER" id="PTHR10242">
    <property type="entry name" value="8-OXOGUANINE DNA GLYCOSYLASE"/>
    <property type="match status" value="1"/>
</dbReference>
<dbReference type="GO" id="GO:0140078">
    <property type="term" value="F:class I DNA-(apurinic or apyrimidinic site) endonuclease activity"/>
    <property type="evidence" value="ECO:0007669"/>
    <property type="project" value="UniProtKB-EC"/>
</dbReference>
<evidence type="ECO:0000256" key="8">
    <source>
        <dbReference type="ARBA" id="ARBA00023242"/>
    </source>
</evidence>
<dbReference type="SUPFAM" id="SSF48150">
    <property type="entry name" value="DNA-glycosylase"/>
    <property type="match status" value="1"/>
</dbReference>
<dbReference type="EC" id="4.2.99.18" evidence="3"/>
<evidence type="ECO:0000256" key="6">
    <source>
        <dbReference type="ARBA" id="ARBA00023204"/>
    </source>
</evidence>
<sequence length="270" mass="30781">MSWREAYKKNFGRKCLQIAGNDIPRPFRKLSQAQIMMAKWSSVPCAKRELSLAVTLSCGQSFRWKEVEAGVWRSVLSGRIWTLKQSEEELLYQVHDLSGEKLAGDDTKLSKSDKRRRNQLPEMSVASDGSEKYSPEAVLRDYFQLQVSLSQLYDKWQSVDNNFAVADCVCLFSLDKTGAIPVDTHVWQIASRDYMPELKTKKSLTDKIYKETGDYFRELFGEYAGWAHSVLFSADLKKFQSAPEETKGPSQEGEIPSQPKKKSVRVNGDL</sequence>
<dbReference type="Gene3D" id="3.30.310.40">
    <property type="match status" value="1"/>
</dbReference>
<evidence type="ECO:0000256" key="13">
    <source>
        <dbReference type="SAM" id="MobiDB-lite"/>
    </source>
</evidence>
<evidence type="ECO:0000256" key="11">
    <source>
        <dbReference type="ARBA" id="ARBA00044632"/>
    </source>
</evidence>
<dbReference type="GO" id="GO:0005634">
    <property type="term" value="C:nucleus"/>
    <property type="evidence" value="ECO:0007669"/>
    <property type="project" value="UniProtKB-SubCell"/>
</dbReference>
<feature type="region of interest" description="Disordered" evidence="13">
    <location>
        <begin position="242"/>
        <end position="270"/>
    </location>
</feature>
<dbReference type="FunFam" id="1.10.1670.10:FF:000005">
    <property type="entry name" value="N-glycosylase/DNA lyase OGG1"/>
    <property type="match status" value="1"/>
</dbReference>
<organism evidence="15 16">
    <name type="scientific">Stichopus japonicus</name>
    <name type="common">Sea cucumber</name>
    <dbReference type="NCBI Taxonomy" id="307972"/>
    <lineage>
        <taxon>Eukaryota</taxon>
        <taxon>Metazoa</taxon>
        <taxon>Echinodermata</taxon>
        <taxon>Eleutherozoa</taxon>
        <taxon>Echinozoa</taxon>
        <taxon>Holothuroidea</taxon>
        <taxon>Aspidochirotacea</taxon>
        <taxon>Aspidochirotida</taxon>
        <taxon>Stichopodidae</taxon>
        <taxon>Apostichopus</taxon>
    </lineage>
</organism>
<dbReference type="Pfam" id="PF07934">
    <property type="entry name" value="OGG_N"/>
    <property type="match status" value="1"/>
</dbReference>
<dbReference type="STRING" id="307972.A0A2G8LC61"/>
<keyword evidence="4" id="KW-0227">DNA damage</keyword>
<evidence type="ECO:0000256" key="1">
    <source>
        <dbReference type="ARBA" id="ARBA00004123"/>
    </source>
</evidence>
<accession>A0A2G8LC61</accession>
<protein>
    <recommendedName>
        <fullName evidence="12">N-glycosylase/DNA lyase</fullName>
        <ecNumber evidence="3">4.2.99.18</ecNumber>
    </recommendedName>
</protein>
<evidence type="ECO:0000259" key="14">
    <source>
        <dbReference type="Pfam" id="PF07934"/>
    </source>
</evidence>
<evidence type="ECO:0000256" key="10">
    <source>
        <dbReference type="ARBA" id="ARBA00023295"/>
    </source>
</evidence>
<dbReference type="GO" id="GO:0034039">
    <property type="term" value="F:8-oxo-7,8-dihydroguanine DNA N-glycosylase activity"/>
    <property type="evidence" value="ECO:0007669"/>
    <property type="project" value="TreeGrafter"/>
</dbReference>
<comment type="subcellular location">
    <subcellularLocation>
        <location evidence="1">Nucleus</location>
    </subcellularLocation>
</comment>
<evidence type="ECO:0000256" key="9">
    <source>
        <dbReference type="ARBA" id="ARBA00023268"/>
    </source>
</evidence>